<organism evidence="2 3">
    <name type="scientific">Borrelia miyamotoi</name>
    <dbReference type="NCBI Taxonomy" id="47466"/>
    <lineage>
        <taxon>Bacteria</taxon>
        <taxon>Pseudomonadati</taxon>
        <taxon>Spirochaetota</taxon>
        <taxon>Spirochaetia</taxon>
        <taxon>Spirochaetales</taxon>
        <taxon>Borreliaceae</taxon>
        <taxon>Borrelia</taxon>
    </lineage>
</organism>
<dbReference type="Proteomes" id="UP001164513">
    <property type="component" value="Plasmid pZSt-lp92"/>
</dbReference>
<feature type="domain" description="Anti-CBASS protein Acb1-like N-terminal" evidence="1">
    <location>
        <begin position="2"/>
        <end position="103"/>
    </location>
</feature>
<evidence type="ECO:0000259" key="1">
    <source>
        <dbReference type="Pfam" id="PF06381"/>
    </source>
</evidence>
<keyword evidence="2" id="KW-0614">Plasmid</keyword>
<gene>
    <name evidence="2" type="ORF">O5404_04500</name>
</gene>
<dbReference type="InterPro" id="IPR024459">
    <property type="entry name" value="Acb1-like_N"/>
</dbReference>
<dbReference type="AlphaFoldDB" id="A0AAX3JNI0"/>
<accession>A0AAX3JNI0</accession>
<name>A0AAX3JNI0_9SPIR</name>
<evidence type="ECO:0000313" key="2">
    <source>
        <dbReference type="EMBL" id="WAZ72288.1"/>
    </source>
</evidence>
<reference evidence="2" key="1">
    <citation type="submission" date="2022-12" db="EMBL/GenBank/DDBJ databases">
        <title>B. miyamotoi WGS.</title>
        <authorList>
            <person name="Gabriele M."/>
            <person name="Kuleshov K.V."/>
            <person name="Hepner S."/>
            <person name="Hoornstra D."/>
            <person name="Hovius J.W."/>
            <person name="Platonov A.E."/>
            <person name="Fingerle V."/>
            <person name="Strube C."/>
        </authorList>
    </citation>
    <scope>NUCLEOTIDE SEQUENCE</scope>
    <source>
        <strain evidence="2">ZStruIII14-9</strain>
        <plasmid evidence="2">pZSt-lp92</plasmid>
    </source>
</reference>
<proteinExistence type="predicted"/>
<dbReference type="Pfam" id="PF06381">
    <property type="entry name" value="Phage_portal_3"/>
    <property type="match status" value="1"/>
</dbReference>
<evidence type="ECO:0000313" key="3">
    <source>
        <dbReference type="Proteomes" id="UP001164513"/>
    </source>
</evidence>
<geneLocation type="plasmid" evidence="2 3">
    <name>pZSt-lp92</name>
</geneLocation>
<protein>
    <submittedName>
        <fullName evidence="2">DUF1073 domain-containing protein</fullName>
    </submittedName>
</protein>
<sequence>MFFRSYIKNIAEEVLKNGISLQSTSSSVISMCEELDKLKLELKEELMQCIISYRFNGVGYILVKTVDQKGDLHLEVNIELPIGFMYLDYSKVQDLGPESNHINYYFK</sequence>
<dbReference type="EMBL" id="CP114721">
    <property type="protein sequence ID" value="WAZ72288.1"/>
    <property type="molecule type" value="Genomic_DNA"/>
</dbReference>